<dbReference type="Proteomes" id="UP000501690">
    <property type="component" value="Linkage Group LG3"/>
</dbReference>
<accession>A0A4D6LDE0</accession>
<dbReference type="AlphaFoldDB" id="A0A4D6LDE0"/>
<evidence type="ECO:0000313" key="2">
    <source>
        <dbReference type="Proteomes" id="UP000501690"/>
    </source>
</evidence>
<keyword evidence="2" id="KW-1185">Reference proteome</keyword>
<sequence length="231" mass="25744">MLPIPYGAVGDTAHDSTGNHLRHHTIMCVHQSCSKCNHARGKATNGKGDHSRRFVNVGIGTAHHYTTYNRAKHHHTVSFARVFFGPPKPLPRCHSVKEIAAIPSKRSPPTTNASYIAIFPICFSPTTTVYMPKLQLEEVETSNWRKFRPMRNRSFKNCFCHDFGGFQECSLVGENLNLCKNQWLYATNVTLGSIGKTARQEEGPGRPKSAWLLEVCWDCQAVYTTASPSGA</sequence>
<organism evidence="1 2">
    <name type="scientific">Vigna unguiculata</name>
    <name type="common">Cowpea</name>
    <dbReference type="NCBI Taxonomy" id="3917"/>
    <lineage>
        <taxon>Eukaryota</taxon>
        <taxon>Viridiplantae</taxon>
        <taxon>Streptophyta</taxon>
        <taxon>Embryophyta</taxon>
        <taxon>Tracheophyta</taxon>
        <taxon>Spermatophyta</taxon>
        <taxon>Magnoliopsida</taxon>
        <taxon>eudicotyledons</taxon>
        <taxon>Gunneridae</taxon>
        <taxon>Pentapetalae</taxon>
        <taxon>rosids</taxon>
        <taxon>fabids</taxon>
        <taxon>Fabales</taxon>
        <taxon>Fabaceae</taxon>
        <taxon>Papilionoideae</taxon>
        <taxon>50 kb inversion clade</taxon>
        <taxon>NPAAA clade</taxon>
        <taxon>indigoferoid/millettioid clade</taxon>
        <taxon>Phaseoleae</taxon>
        <taxon>Vigna</taxon>
    </lineage>
</organism>
<reference evidence="1 2" key="1">
    <citation type="submission" date="2019-04" db="EMBL/GenBank/DDBJ databases">
        <title>An improved genome assembly and genetic linkage map for asparagus bean, Vigna unguiculata ssp. sesquipedialis.</title>
        <authorList>
            <person name="Xia Q."/>
            <person name="Zhang R."/>
            <person name="Dong Y."/>
        </authorList>
    </citation>
    <scope>NUCLEOTIDE SEQUENCE [LARGE SCALE GENOMIC DNA]</scope>
    <source>
        <tissue evidence="1">Leaf</tissue>
    </source>
</reference>
<dbReference type="EMBL" id="CP039347">
    <property type="protein sequence ID" value="QCD86355.1"/>
    <property type="molecule type" value="Genomic_DNA"/>
</dbReference>
<protein>
    <submittedName>
        <fullName evidence="1">Uncharacterized protein</fullName>
    </submittedName>
</protein>
<evidence type="ECO:0000313" key="1">
    <source>
        <dbReference type="EMBL" id="QCD86355.1"/>
    </source>
</evidence>
<gene>
    <name evidence="1" type="ORF">DEO72_LG3g876</name>
</gene>
<name>A0A4D6LDE0_VIGUN</name>
<proteinExistence type="predicted"/>